<evidence type="ECO:0000259" key="10">
    <source>
        <dbReference type="Pfam" id="PF01578"/>
    </source>
</evidence>
<feature type="transmembrane region" description="Helical" evidence="9">
    <location>
        <begin position="161"/>
        <end position="181"/>
    </location>
</feature>
<dbReference type="GO" id="GO:0015232">
    <property type="term" value="F:heme transmembrane transporter activity"/>
    <property type="evidence" value="ECO:0007669"/>
    <property type="project" value="InterPro"/>
</dbReference>
<dbReference type="OrthoDB" id="9778550at2"/>
<dbReference type="GO" id="GO:0005886">
    <property type="term" value="C:plasma membrane"/>
    <property type="evidence" value="ECO:0007669"/>
    <property type="project" value="TreeGrafter"/>
</dbReference>
<evidence type="ECO:0000256" key="4">
    <source>
        <dbReference type="ARBA" id="ARBA00016463"/>
    </source>
</evidence>
<dbReference type="GO" id="GO:0020037">
    <property type="term" value="F:heme binding"/>
    <property type="evidence" value="ECO:0007669"/>
    <property type="project" value="InterPro"/>
</dbReference>
<comment type="subcellular location">
    <subcellularLocation>
        <location evidence="2">Membrane</location>
        <topology evidence="2">Multi-pass membrane protein</topology>
    </subcellularLocation>
</comment>
<comment type="caution">
    <text evidence="11">The sequence shown here is derived from an EMBL/GenBank/DDBJ whole genome shotgun (WGS) entry which is preliminary data.</text>
</comment>
<dbReference type="GO" id="GO:0017004">
    <property type="term" value="P:cytochrome complex assembly"/>
    <property type="evidence" value="ECO:0007669"/>
    <property type="project" value="UniProtKB-KW"/>
</dbReference>
<dbReference type="PRINTS" id="PR01386">
    <property type="entry name" value="CCMCBIOGNSIS"/>
</dbReference>
<accession>A0A085WG58</accession>
<dbReference type="InterPro" id="IPR002541">
    <property type="entry name" value="Cyt_c_assembly"/>
</dbReference>
<keyword evidence="11" id="KW-0456">Lyase</keyword>
<keyword evidence="12" id="KW-1185">Reference proteome</keyword>
<dbReference type="InterPro" id="IPR003557">
    <property type="entry name" value="Cyt_c_biogenesis_CcmC"/>
</dbReference>
<evidence type="ECO:0000256" key="9">
    <source>
        <dbReference type="SAM" id="Phobius"/>
    </source>
</evidence>
<dbReference type="Proteomes" id="UP000028725">
    <property type="component" value="Unassembled WGS sequence"/>
</dbReference>
<dbReference type="EMBL" id="JMCB01000009">
    <property type="protein sequence ID" value="KFE66671.1"/>
    <property type="molecule type" value="Genomic_DNA"/>
</dbReference>
<evidence type="ECO:0000256" key="5">
    <source>
        <dbReference type="ARBA" id="ARBA00022692"/>
    </source>
</evidence>
<dbReference type="RefSeq" id="WP_157232129.1">
    <property type="nucleotide sequence ID" value="NZ_JMCB01000009.1"/>
</dbReference>
<feature type="transmembrane region" description="Helical" evidence="9">
    <location>
        <begin position="68"/>
        <end position="87"/>
    </location>
</feature>
<feature type="transmembrane region" description="Helical" evidence="9">
    <location>
        <begin position="6"/>
        <end position="22"/>
    </location>
</feature>
<dbReference type="GO" id="GO:0016829">
    <property type="term" value="F:lyase activity"/>
    <property type="evidence" value="ECO:0007669"/>
    <property type="project" value="UniProtKB-KW"/>
</dbReference>
<evidence type="ECO:0000256" key="7">
    <source>
        <dbReference type="ARBA" id="ARBA00022989"/>
    </source>
</evidence>
<evidence type="ECO:0000256" key="1">
    <source>
        <dbReference type="ARBA" id="ARBA00002442"/>
    </source>
</evidence>
<feature type="transmembrane region" description="Helical" evidence="9">
    <location>
        <begin position="201"/>
        <end position="221"/>
    </location>
</feature>
<evidence type="ECO:0000256" key="8">
    <source>
        <dbReference type="ARBA" id="ARBA00023136"/>
    </source>
</evidence>
<evidence type="ECO:0000256" key="2">
    <source>
        <dbReference type="ARBA" id="ARBA00004141"/>
    </source>
</evidence>
<keyword evidence="6" id="KW-0201">Cytochrome c-type biogenesis</keyword>
<sequence>MFILTTAVLPGVILLLLLTVGRKYAHLTLPVYALIALGIGHGVGLFVAPPDREMGDVQRIMYAHVPAVWAALVALVINFGCSVAYLFKQSWRTDSLAEASAEVGLLFGAVGVLLGAIWGRPTWGVYWTWDPRLTTAAILLVAYMGYMALRRFVEDPDKRATWSSVVGIIAAVDLPIIWFSVKWWRSLHQVQSTPRTVDPAFQLPLRLSSYAFLGLAALFILHRYRIAMAERKAEVALPEALPTDGAQQNRTAGVA</sequence>
<reference evidence="11 12" key="1">
    <citation type="submission" date="2014-04" db="EMBL/GenBank/DDBJ databases">
        <title>Genome assembly of Hyalangium minutum DSM 14724.</title>
        <authorList>
            <person name="Sharma G."/>
            <person name="Subramanian S."/>
        </authorList>
    </citation>
    <scope>NUCLEOTIDE SEQUENCE [LARGE SCALE GENOMIC DNA]</scope>
    <source>
        <strain evidence="11 12">DSM 14724</strain>
    </source>
</reference>
<evidence type="ECO:0000256" key="3">
    <source>
        <dbReference type="ARBA" id="ARBA00005840"/>
    </source>
</evidence>
<dbReference type="PATRIC" id="fig|394096.3.peg.4915"/>
<dbReference type="STRING" id="394096.DB31_8885"/>
<dbReference type="AlphaFoldDB" id="A0A085WG58"/>
<evidence type="ECO:0000256" key="6">
    <source>
        <dbReference type="ARBA" id="ARBA00022748"/>
    </source>
</evidence>
<evidence type="ECO:0000313" key="12">
    <source>
        <dbReference type="Proteomes" id="UP000028725"/>
    </source>
</evidence>
<keyword evidence="8 9" id="KW-0472">Membrane</keyword>
<protein>
    <recommendedName>
        <fullName evidence="4">Heme exporter protein C</fullName>
    </recommendedName>
</protein>
<dbReference type="Pfam" id="PF01578">
    <property type="entry name" value="Cytochrom_C_asm"/>
    <property type="match status" value="1"/>
</dbReference>
<proteinExistence type="inferred from homology"/>
<keyword evidence="5 9" id="KW-0812">Transmembrane</keyword>
<comment type="similarity">
    <text evidence="3">Belongs to the CcmC/CycZ/HelC family.</text>
</comment>
<feature type="transmembrane region" description="Helical" evidence="9">
    <location>
        <begin position="99"/>
        <end position="119"/>
    </location>
</feature>
<feature type="transmembrane region" description="Helical" evidence="9">
    <location>
        <begin position="29"/>
        <end position="48"/>
    </location>
</feature>
<feature type="domain" description="Cytochrome c assembly protein" evidence="10">
    <location>
        <begin position="13"/>
        <end position="188"/>
    </location>
</feature>
<gene>
    <name evidence="11" type="ORF">DB31_8885</name>
</gene>
<dbReference type="PANTHER" id="PTHR30071">
    <property type="entry name" value="HEME EXPORTER PROTEIN C"/>
    <property type="match status" value="1"/>
</dbReference>
<feature type="transmembrane region" description="Helical" evidence="9">
    <location>
        <begin position="131"/>
        <end position="149"/>
    </location>
</feature>
<keyword evidence="7 9" id="KW-1133">Transmembrane helix</keyword>
<dbReference type="InterPro" id="IPR045062">
    <property type="entry name" value="Cyt_c_biogenesis_CcsA/CcmC"/>
</dbReference>
<comment type="function">
    <text evidence="1">Required for the export of heme to the periplasm for the biogenesis of c-type cytochromes.</text>
</comment>
<dbReference type="PANTHER" id="PTHR30071:SF1">
    <property type="entry name" value="CYTOCHROME B_B6 PROTEIN-RELATED"/>
    <property type="match status" value="1"/>
</dbReference>
<organism evidence="11 12">
    <name type="scientific">Hyalangium minutum</name>
    <dbReference type="NCBI Taxonomy" id="394096"/>
    <lineage>
        <taxon>Bacteria</taxon>
        <taxon>Pseudomonadati</taxon>
        <taxon>Myxococcota</taxon>
        <taxon>Myxococcia</taxon>
        <taxon>Myxococcales</taxon>
        <taxon>Cystobacterineae</taxon>
        <taxon>Archangiaceae</taxon>
        <taxon>Hyalangium</taxon>
    </lineage>
</organism>
<evidence type="ECO:0000313" key="11">
    <source>
        <dbReference type="EMBL" id="KFE66671.1"/>
    </source>
</evidence>
<name>A0A085WG58_9BACT</name>